<feature type="region of interest" description="Disordered" evidence="1">
    <location>
        <begin position="79"/>
        <end position="99"/>
    </location>
</feature>
<evidence type="ECO:0000313" key="3">
    <source>
        <dbReference type="Proteomes" id="UP000242525"/>
    </source>
</evidence>
<evidence type="ECO:0000256" key="1">
    <source>
        <dbReference type="SAM" id="MobiDB-lite"/>
    </source>
</evidence>
<comment type="caution">
    <text evidence="2">The sequence shown here is derived from an EMBL/GenBank/DDBJ whole genome shotgun (WGS) entry which is preliminary data.</text>
</comment>
<feature type="compositionally biased region" description="Basic and acidic residues" evidence="1">
    <location>
        <begin position="85"/>
        <end position="99"/>
    </location>
</feature>
<sequence length="372" mass="40985">MNSDTSDDSNNSLLFPGVLFEDPLADLDQSAQAFENCFSYDFGVSNSFLQTKVDPSSTLILRNTPSAETENTVDMKLLSSAPTQKFEESAKKKGSKDNDSSQVLFSSVEIVDMFNRQIKPKNGNIMHYDSLDPNLPGPSNQLSLSPNIHIFSANSNNAFFNSERNEFTPKKSVDPFLHNSSKSPFFQIMPKVTFNPQIPKSKSDTNLARISSPELEVDSDTKSPNDSPPEPQSASNSPKILFPPIKIPCNNNDANSSVWLDATGPCSIDLLNAQSTTCIKPIETNDISSPDTLTSAKKYSKSSTTSFQNDTFPHLDAQKSSTAVKDYIFSYSRPNATITRLKLSTADQYFLDSLAPDEAAKDPKIWDQTKTK</sequence>
<dbReference type="Proteomes" id="UP000242525">
    <property type="component" value="Unassembled WGS sequence"/>
</dbReference>
<evidence type="ECO:0000313" key="2">
    <source>
        <dbReference type="EMBL" id="CDO54219.1"/>
    </source>
</evidence>
<feature type="region of interest" description="Disordered" evidence="1">
    <location>
        <begin position="196"/>
        <end position="242"/>
    </location>
</feature>
<dbReference type="EMBL" id="CCBN010000007">
    <property type="protein sequence ID" value="CDO54219.1"/>
    <property type="molecule type" value="Genomic_DNA"/>
</dbReference>
<protein>
    <submittedName>
        <fullName evidence="2">Uncharacterized protein</fullName>
    </submittedName>
</protein>
<name>A0A0J9XAN4_GEOCN</name>
<keyword evidence="3" id="KW-1185">Reference proteome</keyword>
<proteinExistence type="predicted"/>
<feature type="compositionally biased region" description="Polar residues" evidence="1">
    <location>
        <begin position="196"/>
        <end position="209"/>
    </location>
</feature>
<organism evidence="2 3">
    <name type="scientific">Geotrichum candidum</name>
    <name type="common">Oospora lactis</name>
    <name type="synonym">Dipodascus geotrichum</name>
    <dbReference type="NCBI Taxonomy" id="1173061"/>
    <lineage>
        <taxon>Eukaryota</taxon>
        <taxon>Fungi</taxon>
        <taxon>Dikarya</taxon>
        <taxon>Ascomycota</taxon>
        <taxon>Saccharomycotina</taxon>
        <taxon>Dipodascomycetes</taxon>
        <taxon>Dipodascales</taxon>
        <taxon>Dipodascaceae</taxon>
        <taxon>Geotrichum</taxon>
    </lineage>
</organism>
<accession>A0A0J9XAN4</accession>
<reference evidence="2" key="1">
    <citation type="submission" date="2014-03" db="EMBL/GenBank/DDBJ databases">
        <authorList>
            <person name="Casaregola S."/>
        </authorList>
    </citation>
    <scope>NUCLEOTIDE SEQUENCE [LARGE SCALE GENOMIC DNA]</scope>
    <source>
        <strain evidence="2">CLIB 918</strain>
    </source>
</reference>
<dbReference type="AlphaFoldDB" id="A0A0J9XAN4"/>
<gene>
    <name evidence="2" type="ORF">BN980_GECA07s01022g</name>
</gene>